<keyword evidence="2" id="KW-1133">Transmembrane helix</keyword>
<keyword evidence="2" id="KW-0812">Transmembrane</keyword>
<gene>
    <name evidence="3" type="ORF">CI238_05206</name>
</gene>
<comment type="caution">
    <text evidence="3">The sequence shown here is derived from an EMBL/GenBank/DDBJ whole genome shotgun (WGS) entry which is preliminary data.</text>
</comment>
<sequence>MDAAKRVGKRAFWVDFECVRNDDGVARSTSSSEDVYRICDIVRAAHSMIIAIGPSASDKVAALIDGCEAPVYRREELLLCPAEYRINLYVLGDPTEPKAMAKRNSAERAWEDAEAVKELVDHFEGSAILTELRLIEAALFCFSRRQTDQFSQGDIAYATMGLFPNRHRPQVNKEGSGFQAFAKLSLANDSGAFLSRLICLAPQHGAPWYQTDDRLGVKLSDIYPSCNVSGVVGSEAIILDGVHGATIHWDSIDPEPLFGQNAKFVLPWFVVSHLVSFAFPMMSLAMIYLLTSIGSAMGSRFPKEGSGFFCHHLHVEDSCGWSLCHVILSDSHLFAVSAKPPLKSRLIGLEGSVTTGKIAEYLWGFDHGALMTVIPQSYSDTEDLGPSPTPLLSSTRQEEHGFTLVE</sequence>
<name>A0A167DZB3_COLIC</name>
<dbReference type="AlphaFoldDB" id="A0A167DZB3"/>
<evidence type="ECO:0000313" key="4">
    <source>
        <dbReference type="Proteomes" id="UP000076584"/>
    </source>
</evidence>
<accession>A0A167DZB3</accession>
<evidence type="ECO:0000256" key="1">
    <source>
        <dbReference type="SAM" id="MobiDB-lite"/>
    </source>
</evidence>
<feature type="compositionally biased region" description="Basic and acidic residues" evidence="1">
    <location>
        <begin position="396"/>
        <end position="406"/>
    </location>
</feature>
<dbReference type="STRING" id="1573173.A0A167DZB3"/>
<feature type="region of interest" description="Disordered" evidence="1">
    <location>
        <begin position="381"/>
        <end position="406"/>
    </location>
</feature>
<reference evidence="3 4" key="1">
    <citation type="submission" date="2015-06" db="EMBL/GenBank/DDBJ databases">
        <title>Survival trade-offs in plant roots during colonization by closely related pathogenic and mutualistic fungi.</title>
        <authorList>
            <person name="Hacquard S."/>
            <person name="Kracher B."/>
            <person name="Hiruma K."/>
            <person name="Weinman A."/>
            <person name="Muench P."/>
            <person name="Garrido Oter R."/>
            <person name="Ver Loren van Themaat E."/>
            <person name="Dallerey J.-F."/>
            <person name="Damm U."/>
            <person name="Henrissat B."/>
            <person name="Lespinet O."/>
            <person name="Thon M."/>
            <person name="Kemen E."/>
            <person name="McHardy A.C."/>
            <person name="Schulze-Lefert P."/>
            <person name="O'Connell R.J."/>
        </authorList>
    </citation>
    <scope>NUCLEOTIDE SEQUENCE [LARGE SCALE GENOMIC DNA]</scope>
    <source>
        <strain evidence="3 4">MAFF 238704</strain>
    </source>
</reference>
<keyword evidence="4" id="KW-1185">Reference proteome</keyword>
<evidence type="ECO:0000313" key="3">
    <source>
        <dbReference type="EMBL" id="KZL84520.1"/>
    </source>
</evidence>
<organism evidence="3 4">
    <name type="scientific">Colletotrichum incanum</name>
    <name type="common">Soybean anthracnose fungus</name>
    <dbReference type="NCBI Taxonomy" id="1573173"/>
    <lineage>
        <taxon>Eukaryota</taxon>
        <taxon>Fungi</taxon>
        <taxon>Dikarya</taxon>
        <taxon>Ascomycota</taxon>
        <taxon>Pezizomycotina</taxon>
        <taxon>Sordariomycetes</taxon>
        <taxon>Hypocreomycetidae</taxon>
        <taxon>Glomerellales</taxon>
        <taxon>Glomerellaceae</taxon>
        <taxon>Colletotrichum</taxon>
        <taxon>Colletotrichum spaethianum species complex</taxon>
    </lineage>
</organism>
<keyword evidence="2" id="KW-0472">Membrane</keyword>
<evidence type="ECO:0000256" key="2">
    <source>
        <dbReference type="SAM" id="Phobius"/>
    </source>
</evidence>
<proteinExistence type="predicted"/>
<dbReference type="Proteomes" id="UP000076584">
    <property type="component" value="Unassembled WGS sequence"/>
</dbReference>
<protein>
    <submittedName>
        <fullName evidence="3">3-hydroxyisobutyrate dehydrogenase protein</fullName>
    </submittedName>
</protein>
<dbReference type="EMBL" id="LFIW01000859">
    <property type="protein sequence ID" value="KZL84520.1"/>
    <property type="molecule type" value="Genomic_DNA"/>
</dbReference>
<feature type="transmembrane region" description="Helical" evidence="2">
    <location>
        <begin position="265"/>
        <end position="290"/>
    </location>
</feature>